<dbReference type="InterPro" id="IPR013595">
    <property type="entry name" value="Pept_S33_TAP-like_C"/>
</dbReference>
<accession>A0ABY5DXN1</accession>
<dbReference type="Pfam" id="PF00561">
    <property type="entry name" value="Abhydrolase_1"/>
    <property type="match status" value="1"/>
</dbReference>
<dbReference type="InterPro" id="IPR050266">
    <property type="entry name" value="AB_hydrolase_sf"/>
</dbReference>
<dbReference type="PANTHER" id="PTHR43798">
    <property type="entry name" value="MONOACYLGLYCEROL LIPASE"/>
    <property type="match status" value="1"/>
</dbReference>
<dbReference type="Pfam" id="PF08386">
    <property type="entry name" value="Abhydrolase_4"/>
    <property type="match status" value="1"/>
</dbReference>
<dbReference type="Gene3D" id="3.40.50.1820">
    <property type="entry name" value="alpha/beta hydrolase"/>
    <property type="match status" value="1"/>
</dbReference>
<dbReference type="InterPro" id="IPR029058">
    <property type="entry name" value="AB_hydrolase_fold"/>
</dbReference>
<keyword evidence="1 4" id="KW-0378">Hydrolase</keyword>
<dbReference type="GO" id="GO:0016787">
    <property type="term" value="F:hydrolase activity"/>
    <property type="evidence" value="ECO:0007669"/>
    <property type="project" value="UniProtKB-KW"/>
</dbReference>
<dbReference type="Proteomes" id="UP001056035">
    <property type="component" value="Chromosome"/>
</dbReference>
<reference evidence="4 5" key="1">
    <citation type="submission" date="2022-06" db="EMBL/GenBank/DDBJ databases">
        <title>Paraconexibacter antarcticus.</title>
        <authorList>
            <person name="Kim C.S."/>
        </authorList>
    </citation>
    <scope>NUCLEOTIDE SEQUENCE [LARGE SCALE GENOMIC DNA]</scope>
    <source>
        <strain evidence="4 5">02-257</strain>
    </source>
</reference>
<proteinExistence type="predicted"/>
<evidence type="ECO:0000259" key="3">
    <source>
        <dbReference type="Pfam" id="PF08386"/>
    </source>
</evidence>
<evidence type="ECO:0000259" key="2">
    <source>
        <dbReference type="Pfam" id="PF00561"/>
    </source>
</evidence>
<gene>
    <name evidence="4" type="ORF">NBH00_11375</name>
</gene>
<dbReference type="RefSeq" id="WP_254573446.1">
    <property type="nucleotide sequence ID" value="NZ_CP098502.1"/>
</dbReference>
<name>A0ABY5DXN1_9ACTN</name>
<evidence type="ECO:0000256" key="1">
    <source>
        <dbReference type="ARBA" id="ARBA00022801"/>
    </source>
</evidence>
<evidence type="ECO:0000313" key="4">
    <source>
        <dbReference type="EMBL" id="UTI66783.1"/>
    </source>
</evidence>
<dbReference type="PANTHER" id="PTHR43798:SF31">
    <property type="entry name" value="AB HYDROLASE SUPERFAMILY PROTEIN YCLE"/>
    <property type="match status" value="1"/>
</dbReference>
<keyword evidence="5" id="KW-1185">Reference proteome</keyword>
<organism evidence="4 5">
    <name type="scientific">Paraconexibacter antarcticus</name>
    <dbReference type="NCBI Taxonomy" id="2949664"/>
    <lineage>
        <taxon>Bacteria</taxon>
        <taxon>Bacillati</taxon>
        <taxon>Actinomycetota</taxon>
        <taxon>Thermoleophilia</taxon>
        <taxon>Solirubrobacterales</taxon>
        <taxon>Paraconexibacteraceae</taxon>
        <taxon>Paraconexibacter</taxon>
    </lineage>
</organism>
<dbReference type="InterPro" id="IPR000073">
    <property type="entry name" value="AB_hydrolase_1"/>
</dbReference>
<sequence length="278" mass="29307">MLDPRLRGIQGGLTMPYVNVNGQRIAYGDTGSGDDVIVFSHGFFMSQAMFAPQVAALANRWRCITWDARGHGATEATDDPFSYWDSAADLLGLLDALGIEEAVLAGMSQGGYVSLRAALSAPERVRALVLIDTQSGLDAAEKAAGYDQLIDAWLSPDGPPAEVRETLSTIIIGAGHSGGARWIDEAASIPEATVRQIYSTLATRDDITERIGELTMPALVVHGSDDLAIGVDEGRALAQRLPAGRLAVIDGAGHAANLTHSAAVNLELEAFLTAQETP</sequence>
<feature type="domain" description="Peptidase S33 tripeptidyl aminopeptidase-like C-terminal" evidence="3">
    <location>
        <begin position="214"/>
        <end position="278"/>
    </location>
</feature>
<protein>
    <submittedName>
        <fullName evidence="4">Alpha/beta hydrolase</fullName>
    </submittedName>
</protein>
<evidence type="ECO:0000313" key="5">
    <source>
        <dbReference type="Proteomes" id="UP001056035"/>
    </source>
</evidence>
<dbReference type="SUPFAM" id="SSF53474">
    <property type="entry name" value="alpha/beta-Hydrolases"/>
    <property type="match status" value="1"/>
</dbReference>
<dbReference type="EMBL" id="CP098502">
    <property type="protein sequence ID" value="UTI66783.1"/>
    <property type="molecule type" value="Genomic_DNA"/>
</dbReference>
<feature type="domain" description="AB hydrolase-1" evidence="2">
    <location>
        <begin position="36"/>
        <end position="140"/>
    </location>
</feature>
<dbReference type="PRINTS" id="PR00111">
    <property type="entry name" value="ABHYDROLASE"/>
</dbReference>